<feature type="transmembrane region" description="Helical" evidence="2">
    <location>
        <begin position="12"/>
        <end position="39"/>
    </location>
</feature>
<evidence type="ECO:0000256" key="1">
    <source>
        <dbReference type="SAM" id="Coils"/>
    </source>
</evidence>
<feature type="transmembrane region" description="Helical" evidence="2">
    <location>
        <begin position="207"/>
        <end position="228"/>
    </location>
</feature>
<feature type="coiled-coil region" evidence="1">
    <location>
        <begin position="114"/>
        <end position="178"/>
    </location>
</feature>
<reference evidence="3 4" key="2">
    <citation type="journal article" date="2016" name="Genome Announc.">
        <title>Complete Genome Sequence of the Highly Virulent Aeromonas schubertii Strain WL1483, Isolated from Diseased Snakehead Fish (Channa argus) in China.</title>
        <authorList>
            <person name="Liu L."/>
            <person name="Li N."/>
            <person name="Zhang D."/>
            <person name="Fu X."/>
            <person name="Shi C."/>
            <person name="Lin Q."/>
            <person name="Hao G."/>
        </authorList>
    </citation>
    <scope>NUCLEOTIDE SEQUENCE [LARGE SCALE GENOMIC DNA]</scope>
    <source>
        <strain evidence="3 4">WL1483</strain>
    </source>
</reference>
<reference evidence="4" key="1">
    <citation type="submission" date="2015-10" db="EMBL/GenBank/DDBJ databases">
        <title>Complete Genome Sequence of Aeromonas schubertii strain WL1483.</title>
        <authorList>
            <person name="Liu L."/>
        </authorList>
    </citation>
    <scope>NUCLEOTIDE SEQUENCE [LARGE SCALE GENOMIC DNA]</scope>
    <source>
        <strain evidence="4">WL1483</strain>
    </source>
</reference>
<evidence type="ECO:0000313" key="4">
    <source>
        <dbReference type="Proteomes" id="UP000058114"/>
    </source>
</evidence>
<dbReference type="KEGG" id="asr:WL1483_3661"/>
<organism evidence="3 4">
    <name type="scientific">Aeromonas schubertii</name>
    <dbReference type="NCBI Taxonomy" id="652"/>
    <lineage>
        <taxon>Bacteria</taxon>
        <taxon>Pseudomonadati</taxon>
        <taxon>Pseudomonadota</taxon>
        <taxon>Gammaproteobacteria</taxon>
        <taxon>Aeromonadales</taxon>
        <taxon>Aeromonadaceae</taxon>
        <taxon>Aeromonas</taxon>
    </lineage>
</organism>
<evidence type="ECO:0000313" key="3">
    <source>
        <dbReference type="EMBL" id="ALP43080.1"/>
    </source>
</evidence>
<feature type="transmembrane region" description="Helical" evidence="2">
    <location>
        <begin position="45"/>
        <end position="65"/>
    </location>
</feature>
<accession>A0A0S2SN01</accession>
<evidence type="ECO:0008006" key="5">
    <source>
        <dbReference type="Google" id="ProtNLM"/>
    </source>
</evidence>
<keyword evidence="2" id="KW-0812">Transmembrane</keyword>
<dbReference type="Proteomes" id="UP000058114">
    <property type="component" value="Chromosome"/>
</dbReference>
<dbReference type="RefSeq" id="WP_060587315.1">
    <property type="nucleotide sequence ID" value="NZ_CP013067.1"/>
</dbReference>
<sequence length="325" mass="36376">MTTEPFIRHPKGWFALATVYSFTGAAIAASIVFSLLLFLSLHEEPVMQMLFGGLAIIFELGKFYVWYEYGERRARRDVSGSAWALLFYAVLAAISVGGSIGGINSATNTLMSEEARHQREVARFDQQIASIERQIRLNEEAAKKYIDMQRISSGVSRLQQENTRLRLQQDTLRQERDQLPSGQQSAMMGLIQSLSEGMGLAVGQVQFLLVCFLSILLDVFGAFFVGLIGEEQRFRRTFIPRLPEYDNEAASRRPPEPISPHLAPLRSALQGGELRPSKRQVAAHLSLPMEEVDRLFAQLLGEGVLAQAPNRHYFLRADAMAPTTN</sequence>
<keyword evidence="2" id="KW-0472">Membrane</keyword>
<dbReference type="PATRIC" id="fig|652.5.peg.3561"/>
<evidence type="ECO:0000256" key="2">
    <source>
        <dbReference type="SAM" id="Phobius"/>
    </source>
</evidence>
<protein>
    <recommendedName>
        <fullName evidence="5">Preprotein translocase subunit SecY</fullName>
    </recommendedName>
</protein>
<proteinExistence type="predicted"/>
<keyword evidence="2" id="KW-1133">Transmembrane helix</keyword>
<dbReference type="AlphaFoldDB" id="A0A0S2SN01"/>
<name>A0A0S2SN01_9GAMM</name>
<dbReference type="EMBL" id="CP013067">
    <property type="protein sequence ID" value="ALP43080.1"/>
    <property type="molecule type" value="Genomic_DNA"/>
</dbReference>
<gene>
    <name evidence="3" type="ORF">WL1483_3661</name>
</gene>
<keyword evidence="1" id="KW-0175">Coiled coil</keyword>
<feature type="transmembrane region" description="Helical" evidence="2">
    <location>
        <begin position="85"/>
        <end position="103"/>
    </location>
</feature>